<dbReference type="GO" id="GO:0008270">
    <property type="term" value="F:zinc ion binding"/>
    <property type="evidence" value="ECO:0007669"/>
    <property type="project" value="TreeGrafter"/>
</dbReference>
<dbReference type="Proteomes" id="UP000033101">
    <property type="component" value="Chromosome"/>
</dbReference>
<dbReference type="KEGG" id="mhor:MSHOH_1984"/>
<dbReference type="EMBL" id="CP009516">
    <property type="protein sequence ID" value="AKB78467.1"/>
    <property type="molecule type" value="Genomic_DNA"/>
</dbReference>
<protein>
    <submittedName>
        <fullName evidence="2">Ni2+-binding GTPase involved in regulation of expression and maturation of hydrogenase</fullName>
    </submittedName>
</protein>
<keyword evidence="3" id="KW-1185">Reference proteome</keyword>
<dbReference type="GO" id="GO:0003924">
    <property type="term" value="F:GTPase activity"/>
    <property type="evidence" value="ECO:0007669"/>
    <property type="project" value="InterPro"/>
</dbReference>
<dbReference type="AlphaFoldDB" id="A0A0E3SE68"/>
<dbReference type="GeneID" id="24831214"/>
<feature type="domain" description="CobW/HypB/UreG nucleotide-binding" evidence="1">
    <location>
        <begin position="4"/>
        <end position="164"/>
    </location>
</feature>
<organism evidence="2 3">
    <name type="scientific">Methanosarcina horonobensis HB-1 = JCM 15518</name>
    <dbReference type="NCBI Taxonomy" id="1434110"/>
    <lineage>
        <taxon>Archaea</taxon>
        <taxon>Methanobacteriati</taxon>
        <taxon>Methanobacteriota</taxon>
        <taxon>Stenosarchaea group</taxon>
        <taxon>Methanomicrobia</taxon>
        <taxon>Methanosarcinales</taxon>
        <taxon>Methanosarcinaceae</taxon>
        <taxon>Methanosarcina</taxon>
    </lineage>
</organism>
<accession>A0A0E3SE68</accession>
<dbReference type="HOGENOM" id="CLU_1193419_0_0_2"/>
<dbReference type="InterPro" id="IPR003495">
    <property type="entry name" value="CobW/HypB/UreG_nucleotide-bd"/>
</dbReference>
<dbReference type="PANTHER" id="PTHR30134">
    <property type="entry name" value="HYDROGENASE PROTEIN ASSEMBLY PROTEIN, NICKEL CHAPERONE"/>
    <property type="match status" value="1"/>
</dbReference>
<evidence type="ECO:0000313" key="2">
    <source>
        <dbReference type="EMBL" id="AKB78467.1"/>
    </source>
</evidence>
<dbReference type="Gene3D" id="3.40.50.300">
    <property type="entry name" value="P-loop containing nucleotide triphosphate hydrolases"/>
    <property type="match status" value="1"/>
</dbReference>
<dbReference type="SUPFAM" id="SSF52540">
    <property type="entry name" value="P-loop containing nucleoside triphosphate hydrolases"/>
    <property type="match status" value="1"/>
</dbReference>
<dbReference type="PANTHER" id="PTHR30134:SF1">
    <property type="entry name" value="COBW_HYPB_UREG NUCLEOTIDE-BINDING DOMAIN-CONTAINING PROTEIN"/>
    <property type="match status" value="1"/>
</dbReference>
<proteinExistence type="predicted"/>
<dbReference type="InterPro" id="IPR004392">
    <property type="entry name" value="Hyd_mat_HypB"/>
</dbReference>
<evidence type="ECO:0000259" key="1">
    <source>
        <dbReference type="Pfam" id="PF02492"/>
    </source>
</evidence>
<name>A0A0E3SE68_9EURY</name>
<dbReference type="STRING" id="1434110.MSHOH_1984"/>
<evidence type="ECO:0000313" key="3">
    <source>
        <dbReference type="Proteomes" id="UP000033101"/>
    </source>
</evidence>
<dbReference type="GO" id="GO:0051604">
    <property type="term" value="P:protein maturation"/>
    <property type="evidence" value="ECO:0007669"/>
    <property type="project" value="InterPro"/>
</dbReference>
<dbReference type="RefSeq" id="WP_048139497.1">
    <property type="nucleotide sequence ID" value="NZ_CP009516.1"/>
</dbReference>
<reference evidence="2 3" key="1">
    <citation type="submission" date="2014-07" db="EMBL/GenBank/DDBJ databases">
        <title>Methanogenic archaea and the global carbon cycle.</title>
        <authorList>
            <person name="Henriksen J.R."/>
            <person name="Luke J."/>
            <person name="Reinhart S."/>
            <person name="Benedict M.N."/>
            <person name="Youngblut N.D."/>
            <person name="Metcalf M.E."/>
            <person name="Whitaker R.J."/>
            <person name="Metcalf W.W."/>
        </authorList>
    </citation>
    <scope>NUCLEOTIDE SEQUENCE [LARGE SCALE GENOMIC DNA]</scope>
    <source>
        <strain evidence="2 3">HB-1</strain>
    </source>
</reference>
<dbReference type="InterPro" id="IPR027417">
    <property type="entry name" value="P-loop_NTPase"/>
</dbReference>
<dbReference type="OrthoDB" id="52948at2157"/>
<sequence length="234" mass="25466">MKLLIIAGPPSGGKTAVIRQIIKNLPEGSFPAFLKIDVVHATEDQELEEEFGIPVKKIYSGDVCPDHMGILVLDDALRWAESLSRNMLIIESAGLCLRCTPYTTDSLGIAVVSSISGTNSPFKMAPLLALADVAVVTKTDLVSQAEKEVFRESIRKVVPDIDIVETNAIQGTGLRYLMRRIVNQPEIGSDPIVLKGSPPLGVCTVCIGKKEIGWKNHFGVIRPMDMPDPLYRGD</sequence>
<dbReference type="Pfam" id="PF02492">
    <property type="entry name" value="cobW"/>
    <property type="match status" value="1"/>
</dbReference>
<gene>
    <name evidence="2" type="ORF">MSHOH_1984</name>
</gene>
<dbReference type="PATRIC" id="fig|1434110.4.peg.2525"/>
<dbReference type="GO" id="GO:0016151">
    <property type="term" value="F:nickel cation binding"/>
    <property type="evidence" value="ECO:0007669"/>
    <property type="project" value="InterPro"/>
</dbReference>